<proteinExistence type="predicted"/>
<dbReference type="EMBL" id="FOVM01000007">
    <property type="protein sequence ID" value="SFN90786.1"/>
    <property type="molecule type" value="Genomic_DNA"/>
</dbReference>
<evidence type="ECO:0000313" key="5">
    <source>
        <dbReference type="EMBL" id="SFN90786.1"/>
    </source>
</evidence>
<dbReference type="Pfam" id="PF08447">
    <property type="entry name" value="PAS_3"/>
    <property type="match status" value="1"/>
</dbReference>
<dbReference type="InterPro" id="IPR043128">
    <property type="entry name" value="Rev_trsase/Diguanyl_cyclase"/>
</dbReference>
<keyword evidence="6" id="KW-1185">Reference proteome</keyword>
<dbReference type="AlphaFoldDB" id="A0A1I5CVA2"/>
<dbReference type="InterPro" id="IPR000160">
    <property type="entry name" value="GGDEF_dom"/>
</dbReference>
<organism evidence="5 6">
    <name type="scientific">Mycetocola miduiensis</name>
    <dbReference type="NCBI Taxonomy" id="995034"/>
    <lineage>
        <taxon>Bacteria</taxon>
        <taxon>Bacillati</taxon>
        <taxon>Actinomycetota</taxon>
        <taxon>Actinomycetes</taxon>
        <taxon>Micrococcales</taxon>
        <taxon>Microbacteriaceae</taxon>
        <taxon>Mycetocola</taxon>
    </lineage>
</organism>
<dbReference type="Pfam" id="PF13426">
    <property type="entry name" value="PAS_9"/>
    <property type="match status" value="2"/>
</dbReference>
<dbReference type="InterPro" id="IPR029787">
    <property type="entry name" value="Nucleotide_cyclase"/>
</dbReference>
<dbReference type="RefSeq" id="WP_090712070.1">
    <property type="nucleotide sequence ID" value="NZ_FOVM01000007.1"/>
</dbReference>
<dbReference type="PROSITE" id="PS50883">
    <property type="entry name" value="EAL"/>
    <property type="match status" value="1"/>
</dbReference>
<dbReference type="CDD" id="cd00130">
    <property type="entry name" value="PAS"/>
    <property type="match status" value="3"/>
</dbReference>
<feature type="domain" description="PAC" evidence="2">
    <location>
        <begin position="96"/>
        <end position="148"/>
    </location>
</feature>
<dbReference type="InterPro" id="IPR035919">
    <property type="entry name" value="EAL_sf"/>
</dbReference>
<dbReference type="Gene3D" id="3.20.20.450">
    <property type="entry name" value="EAL domain"/>
    <property type="match status" value="1"/>
</dbReference>
<reference evidence="6" key="1">
    <citation type="submission" date="2016-10" db="EMBL/GenBank/DDBJ databases">
        <authorList>
            <person name="Varghese N."/>
            <person name="Submissions S."/>
        </authorList>
    </citation>
    <scope>NUCLEOTIDE SEQUENCE [LARGE SCALE GENOMIC DNA]</scope>
    <source>
        <strain evidence="6">CGMCC 1.11101</strain>
    </source>
</reference>
<evidence type="ECO:0000259" key="3">
    <source>
        <dbReference type="PROSITE" id="PS50883"/>
    </source>
</evidence>
<feature type="domain" description="PAS" evidence="1">
    <location>
        <begin position="285"/>
        <end position="344"/>
    </location>
</feature>
<dbReference type="PROSITE" id="PS50113">
    <property type="entry name" value="PAC"/>
    <property type="match status" value="3"/>
</dbReference>
<dbReference type="SMART" id="SM00267">
    <property type="entry name" value="GGDEF"/>
    <property type="match status" value="1"/>
</dbReference>
<evidence type="ECO:0000259" key="4">
    <source>
        <dbReference type="PROSITE" id="PS50887"/>
    </source>
</evidence>
<dbReference type="PROSITE" id="PS50887">
    <property type="entry name" value="GGDEF"/>
    <property type="match status" value="1"/>
</dbReference>
<dbReference type="PANTHER" id="PTHR44757">
    <property type="entry name" value="DIGUANYLATE CYCLASE DGCP"/>
    <property type="match status" value="1"/>
</dbReference>
<gene>
    <name evidence="5" type="ORF">SAMN05216219_2593</name>
</gene>
<accession>A0A1I5CVA2</accession>
<dbReference type="STRING" id="995034.SAMN05216219_2593"/>
<feature type="domain" description="EAL" evidence="3">
    <location>
        <begin position="593"/>
        <end position="848"/>
    </location>
</feature>
<feature type="domain" description="PAC" evidence="2">
    <location>
        <begin position="363"/>
        <end position="414"/>
    </location>
</feature>
<name>A0A1I5CVA2_9MICO</name>
<dbReference type="Gene3D" id="3.30.450.20">
    <property type="entry name" value="PAS domain"/>
    <property type="match status" value="3"/>
</dbReference>
<feature type="domain" description="GGDEF" evidence="4">
    <location>
        <begin position="446"/>
        <end position="578"/>
    </location>
</feature>
<dbReference type="InterPro" id="IPR035965">
    <property type="entry name" value="PAS-like_dom_sf"/>
</dbReference>
<sequence>MQLPKGRVHWARHAVAAVEDRERALQAAEELAQQGSWIWEIGPDLVSWSEQVHQILGTDPAGQPTTYDGYLSMVHSDDRERVSSAIRETVSTGVNYEVDHRIVRRDGEIREVRGRGRAEWDPSGQPIRLIGGLQDLSEMRMAARESNRSRDLFAGVLDAATEQSIIATDPHGLITVFNTGAERMLGYSAQEMIGTSPERLHDPGEIRARADELGMEPGFEVFLVQAAAGQPETRQWTYVTRDGRRLLASITVSAMRGLRGEVTGFIKVGTDITELNRSRAALQESESRFRDLFQYAPNGMMLVGVGSENSGRFLEVNPAMCQLTGYSEQQLLAMDMNGLVAPGDPDANSDPFSTLRRDPASGASVEQHWIHADGSELWVQVNLSPGAAAATDAAVVGQVEDISARKRGEEALRRQALHDGLTGLPNRIQLMDRMDHALMESVRTDRRLGVLYLDLDGFKGINDSAGHAAGDRALVHVANQIRAALGPGDMVARLGGDEFVMVCEDLENDDVASVIADRVLTALRTPFVVGDETFALSGSIGVSLSDKSSTPEQLLHQADEAMYVAKDAGKGRFQVGGPDTPAHLTRTAQAMRHMRLLAELGYAVERDELVMYGQPVLDLPTGRVVAVESLLRWARPDGVILAPGEFLDVAEATDLIHPIGRWVLRQSCRIAATWVDVLDSAAPAVHVNVSGRQLETGSLHQEVLQALSAAKLEPSQLVLELTETHMPLIANSLKKDLQDLRDRGVKVAIDDLGTGYSSLTRITELPVDILKIDMSFVRGVEKDPACAAVVRGILAIGDALGLDVIAEGVESATQAVRLSEYGCTSVQGYLYSRPLAEQALLSHLASHAGAASIQPS</sequence>
<dbReference type="InterPro" id="IPR001633">
    <property type="entry name" value="EAL_dom"/>
</dbReference>
<dbReference type="SUPFAM" id="SSF141868">
    <property type="entry name" value="EAL domain-like"/>
    <property type="match status" value="1"/>
</dbReference>
<protein>
    <submittedName>
        <fullName evidence="5">PAS domain S-box-containing protein/diguanylate cyclase (GGDEF) domain-containing protein</fullName>
    </submittedName>
</protein>
<dbReference type="PROSITE" id="PS50112">
    <property type="entry name" value="PAS"/>
    <property type="match status" value="2"/>
</dbReference>
<feature type="domain" description="PAS" evidence="1">
    <location>
        <begin position="149"/>
        <end position="196"/>
    </location>
</feature>
<dbReference type="SMART" id="SM00052">
    <property type="entry name" value="EAL"/>
    <property type="match status" value="1"/>
</dbReference>
<dbReference type="InterPro" id="IPR000014">
    <property type="entry name" value="PAS"/>
</dbReference>
<dbReference type="InterPro" id="IPR000700">
    <property type="entry name" value="PAS-assoc_C"/>
</dbReference>
<dbReference type="SUPFAM" id="SSF55073">
    <property type="entry name" value="Nucleotide cyclase"/>
    <property type="match status" value="1"/>
</dbReference>
<dbReference type="InterPro" id="IPR001610">
    <property type="entry name" value="PAC"/>
</dbReference>
<dbReference type="OrthoDB" id="23692at2"/>
<dbReference type="SMART" id="SM00091">
    <property type="entry name" value="PAS"/>
    <property type="match status" value="3"/>
</dbReference>
<dbReference type="CDD" id="cd01949">
    <property type="entry name" value="GGDEF"/>
    <property type="match status" value="1"/>
</dbReference>
<dbReference type="SMART" id="SM00086">
    <property type="entry name" value="PAC"/>
    <property type="match status" value="3"/>
</dbReference>
<dbReference type="InterPro" id="IPR013655">
    <property type="entry name" value="PAS_fold_3"/>
</dbReference>
<dbReference type="CDD" id="cd01948">
    <property type="entry name" value="EAL"/>
    <property type="match status" value="1"/>
</dbReference>
<evidence type="ECO:0000259" key="2">
    <source>
        <dbReference type="PROSITE" id="PS50113"/>
    </source>
</evidence>
<dbReference type="Gene3D" id="2.10.70.100">
    <property type="match status" value="1"/>
</dbReference>
<dbReference type="Pfam" id="PF00990">
    <property type="entry name" value="GGDEF"/>
    <property type="match status" value="1"/>
</dbReference>
<dbReference type="NCBIfam" id="TIGR00229">
    <property type="entry name" value="sensory_box"/>
    <property type="match status" value="2"/>
</dbReference>
<dbReference type="Gene3D" id="3.30.70.270">
    <property type="match status" value="1"/>
</dbReference>
<feature type="domain" description="PAC" evidence="2">
    <location>
        <begin position="232"/>
        <end position="284"/>
    </location>
</feature>
<dbReference type="Pfam" id="PF00563">
    <property type="entry name" value="EAL"/>
    <property type="match status" value="1"/>
</dbReference>
<evidence type="ECO:0000259" key="1">
    <source>
        <dbReference type="PROSITE" id="PS50112"/>
    </source>
</evidence>
<evidence type="ECO:0000313" key="6">
    <source>
        <dbReference type="Proteomes" id="UP000198867"/>
    </source>
</evidence>
<dbReference type="NCBIfam" id="TIGR00254">
    <property type="entry name" value="GGDEF"/>
    <property type="match status" value="1"/>
</dbReference>
<dbReference type="Proteomes" id="UP000198867">
    <property type="component" value="Unassembled WGS sequence"/>
</dbReference>
<dbReference type="PANTHER" id="PTHR44757:SF2">
    <property type="entry name" value="BIOFILM ARCHITECTURE MAINTENANCE PROTEIN MBAA"/>
    <property type="match status" value="1"/>
</dbReference>
<dbReference type="InterPro" id="IPR052155">
    <property type="entry name" value="Biofilm_reg_signaling"/>
</dbReference>
<dbReference type="SUPFAM" id="SSF55785">
    <property type="entry name" value="PYP-like sensor domain (PAS domain)"/>
    <property type="match status" value="3"/>
</dbReference>